<dbReference type="OrthoDB" id="9977870at2759"/>
<evidence type="ECO:0000256" key="6">
    <source>
        <dbReference type="SAM" id="MobiDB-lite"/>
    </source>
</evidence>
<dbReference type="GO" id="GO:0017150">
    <property type="term" value="F:tRNA dihydrouridine synthase activity"/>
    <property type="evidence" value="ECO:0007669"/>
    <property type="project" value="InterPro"/>
</dbReference>
<dbReference type="InterPro" id="IPR013785">
    <property type="entry name" value="Aldolase_TIM"/>
</dbReference>
<evidence type="ECO:0000256" key="2">
    <source>
        <dbReference type="ARBA" id="ARBA00022630"/>
    </source>
</evidence>
<feature type="region of interest" description="Disordered" evidence="6">
    <location>
        <begin position="385"/>
        <end position="404"/>
    </location>
</feature>
<dbReference type="PANTHER" id="PTHR11082:SF31">
    <property type="entry name" value="TRNA-DIHYDROURIDINE(20A_20B) SYNTHASE [NAD(P)+]-LIKE"/>
    <property type="match status" value="1"/>
</dbReference>
<dbReference type="FunCoup" id="B4MV97">
    <property type="interactions" value="1038"/>
</dbReference>
<evidence type="ECO:0000256" key="4">
    <source>
        <dbReference type="ARBA" id="ARBA00022694"/>
    </source>
</evidence>
<dbReference type="Gene3D" id="3.20.20.70">
    <property type="entry name" value="Aldolase class I"/>
    <property type="match status" value="1"/>
</dbReference>
<dbReference type="SMR" id="B4MV97"/>
<keyword evidence="4" id="KW-0819">tRNA processing</keyword>
<evidence type="ECO:0000259" key="7">
    <source>
        <dbReference type="Pfam" id="PF01207"/>
    </source>
</evidence>
<keyword evidence="2" id="KW-0285">Flavoprotein</keyword>
<dbReference type="HOGENOM" id="CLU_013299_4_2_1"/>
<keyword evidence="5" id="KW-0560">Oxidoreductase</keyword>
<gene>
    <name evidence="8" type="primary">Dwil\GK14658</name>
    <name evidence="8" type="ORF">Dwil_GK14658</name>
</gene>
<evidence type="ECO:0000313" key="8">
    <source>
        <dbReference type="EMBL" id="EDW76442.1"/>
    </source>
</evidence>
<organism evidence="8 9">
    <name type="scientific">Drosophila willistoni</name>
    <name type="common">Fruit fly</name>
    <dbReference type="NCBI Taxonomy" id="7260"/>
    <lineage>
        <taxon>Eukaryota</taxon>
        <taxon>Metazoa</taxon>
        <taxon>Ecdysozoa</taxon>
        <taxon>Arthropoda</taxon>
        <taxon>Hexapoda</taxon>
        <taxon>Insecta</taxon>
        <taxon>Pterygota</taxon>
        <taxon>Neoptera</taxon>
        <taxon>Endopterygota</taxon>
        <taxon>Diptera</taxon>
        <taxon>Brachycera</taxon>
        <taxon>Muscomorpha</taxon>
        <taxon>Ephydroidea</taxon>
        <taxon>Drosophilidae</taxon>
        <taxon>Drosophila</taxon>
        <taxon>Sophophora</taxon>
    </lineage>
</organism>
<keyword evidence="3" id="KW-0288">FMN</keyword>
<evidence type="ECO:0000313" key="9">
    <source>
        <dbReference type="Proteomes" id="UP000007798"/>
    </source>
</evidence>
<keyword evidence="9" id="KW-1185">Reference proteome</keyword>
<feature type="domain" description="DUS-like FMN-binding" evidence="7">
    <location>
        <begin position="32"/>
        <end position="300"/>
    </location>
</feature>
<evidence type="ECO:0000256" key="1">
    <source>
        <dbReference type="ARBA" id="ARBA00001917"/>
    </source>
</evidence>
<dbReference type="Proteomes" id="UP000007798">
    <property type="component" value="Unassembled WGS sequence"/>
</dbReference>
<comment type="cofactor">
    <cofactor evidence="1">
        <name>FMN</name>
        <dbReference type="ChEBI" id="CHEBI:58210"/>
    </cofactor>
</comment>
<dbReference type="PANTHER" id="PTHR11082">
    <property type="entry name" value="TRNA-DIHYDROURIDINE SYNTHASE"/>
    <property type="match status" value="1"/>
</dbReference>
<dbReference type="EMBL" id="CH963857">
    <property type="protein sequence ID" value="EDW76442.1"/>
    <property type="molecule type" value="Genomic_DNA"/>
</dbReference>
<dbReference type="AlphaFoldDB" id="B4MV97"/>
<dbReference type="InParanoid" id="B4MV97"/>
<sequence>MHLPQQRPHHDIAALFANARSQATEPFLRVSAPMVRYSKFEFRKLLRQNGVQLCFTPMMISESINNSEKARQNEFSTDQDDQPLVAQFAAKDASEFVTSAQLIYPYVDGIDLNCGCPQSWAMAKGYGCGLLRQPEQVKDIVREVRRVLPTDFSVSVKMRLLGGSQETSLERTIDLARQLEHTGVTFLTLHGRTPAQKHSKDTLNIPAMNEVQKSLQIPLIVNGNVESWEDAIELQSQTGAAGVMAARGLLANPALFNSNYPEAKVTPLSCVQQWLDIACAAGDNLHFQCFHHHLTFMWSSQMKRKLRVQFNGLDTKPQVMAFLDENYQIRPSVNTDQSISYTNCTYTHFTPPKHARHIAAETAALEATWNSQSDGKFFTEFKTQSTAETDEGLELDGLFGSEED</sequence>
<dbReference type="InterPro" id="IPR018517">
    <property type="entry name" value="tRNA_hU_synthase_CS"/>
</dbReference>
<dbReference type="GO" id="GO:0050660">
    <property type="term" value="F:flavin adenine dinucleotide binding"/>
    <property type="evidence" value="ECO:0007669"/>
    <property type="project" value="InterPro"/>
</dbReference>
<dbReference type="KEGG" id="dwi:6642387"/>
<dbReference type="CDD" id="cd02801">
    <property type="entry name" value="DUS_like_FMN"/>
    <property type="match status" value="1"/>
</dbReference>
<reference evidence="8 9" key="1">
    <citation type="journal article" date="2007" name="Nature">
        <title>Evolution of genes and genomes on the Drosophila phylogeny.</title>
        <authorList>
            <consortium name="Drosophila 12 Genomes Consortium"/>
            <person name="Clark A.G."/>
            <person name="Eisen M.B."/>
            <person name="Smith D.R."/>
            <person name="Bergman C.M."/>
            <person name="Oliver B."/>
            <person name="Markow T.A."/>
            <person name="Kaufman T.C."/>
            <person name="Kellis M."/>
            <person name="Gelbart W."/>
            <person name="Iyer V.N."/>
            <person name="Pollard D.A."/>
            <person name="Sackton T.B."/>
            <person name="Larracuente A.M."/>
            <person name="Singh N.D."/>
            <person name="Abad J.P."/>
            <person name="Abt D.N."/>
            <person name="Adryan B."/>
            <person name="Aguade M."/>
            <person name="Akashi H."/>
            <person name="Anderson W.W."/>
            <person name="Aquadro C.F."/>
            <person name="Ardell D.H."/>
            <person name="Arguello R."/>
            <person name="Artieri C.G."/>
            <person name="Barbash D.A."/>
            <person name="Barker D."/>
            <person name="Barsanti P."/>
            <person name="Batterham P."/>
            <person name="Batzoglou S."/>
            <person name="Begun D."/>
            <person name="Bhutkar A."/>
            <person name="Blanco E."/>
            <person name="Bosak S.A."/>
            <person name="Bradley R.K."/>
            <person name="Brand A.D."/>
            <person name="Brent M.R."/>
            <person name="Brooks A.N."/>
            <person name="Brown R.H."/>
            <person name="Butlin R.K."/>
            <person name="Caggese C."/>
            <person name="Calvi B.R."/>
            <person name="Bernardo de Carvalho A."/>
            <person name="Caspi A."/>
            <person name="Castrezana S."/>
            <person name="Celniker S.E."/>
            <person name="Chang J.L."/>
            <person name="Chapple C."/>
            <person name="Chatterji S."/>
            <person name="Chinwalla A."/>
            <person name="Civetta A."/>
            <person name="Clifton S.W."/>
            <person name="Comeron J.M."/>
            <person name="Costello J.C."/>
            <person name="Coyne J.A."/>
            <person name="Daub J."/>
            <person name="David R.G."/>
            <person name="Delcher A.L."/>
            <person name="Delehaunty K."/>
            <person name="Do C.B."/>
            <person name="Ebling H."/>
            <person name="Edwards K."/>
            <person name="Eickbush T."/>
            <person name="Evans J.D."/>
            <person name="Filipski A."/>
            <person name="Findeiss S."/>
            <person name="Freyhult E."/>
            <person name="Fulton L."/>
            <person name="Fulton R."/>
            <person name="Garcia A.C."/>
            <person name="Gardiner A."/>
            <person name="Garfield D.A."/>
            <person name="Garvin B.E."/>
            <person name="Gibson G."/>
            <person name="Gilbert D."/>
            <person name="Gnerre S."/>
            <person name="Godfrey J."/>
            <person name="Good R."/>
            <person name="Gotea V."/>
            <person name="Gravely B."/>
            <person name="Greenberg A.J."/>
            <person name="Griffiths-Jones S."/>
            <person name="Gross S."/>
            <person name="Guigo R."/>
            <person name="Gustafson E.A."/>
            <person name="Haerty W."/>
            <person name="Hahn M.W."/>
            <person name="Halligan D.L."/>
            <person name="Halpern A.L."/>
            <person name="Halter G.M."/>
            <person name="Han M.V."/>
            <person name="Heger A."/>
            <person name="Hillier L."/>
            <person name="Hinrichs A.S."/>
            <person name="Holmes I."/>
            <person name="Hoskins R.A."/>
            <person name="Hubisz M.J."/>
            <person name="Hultmark D."/>
            <person name="Huntley M.A."/>
            <person name="Jaffe D.B."/>
            <person name="Jagadeeshan S."/>
            <person name="Jeck W.R."/>
            <person name="Johnson J."/>
            <person name="Jones C.D."/>
            <person name="Jordan W.C."/>
            <person name="Karpen G.H."/>
            <person name="Kataoka E."/>
            <person name="Keightley P.D."/>
            <person name="Kheradpour P."/>
            <person name="Kirkness E.F."/>
            <person name="Koerich L.B."/>
            <person name="Kristiansen K."/>
            <person name="Kudrna D."/>
            <person name="Kulathinal R.J."/>
            <person name="Kumar S."/>
            <person name="Kwok R."/>
            <person name="Lander E."/>
            <person name="Langley C.H."/>
            <person name="Lapoint R."/>
            <person name="Lazzaro B.P."/>
            <person name="Lee S.J."/>
            <person name="Levesque L."/>
            <person name="Li R."/>
            <person name="Lin C.F."/>
            <person name="Lin M.F."/>
            <person name="Lindblad-Toh K."/>
            <person name="Llopart A."/>
            <person name="Long M."/>
            <person name="Low L."/>
            <person name="Lozovsky E."/>
            <person name="Lu J."/>
            <person name="Luo M."/>
            <person name="Machado C.A."/>
            <person name="Makalowski W."/>
            <person name="Marzo M."/>
            <person name="Matsuda M."/>
            <person name="Matzkin L."/>
            <person name="McAllister B."/>
            <person name="McBride C.S."/>
            <person name="McKernan B."/>
            <person name="McKernan K."/>
            <person name="Mendez-Lago M."/>
            <person name="Minx P."/>
            <person name="Mollenhauer M.U."/>
            <person name="Montooth K."/>
            <person name="Mount S.M."/>
            <person name="Mu X."/>
            <person name="Myers E."/>
            <person name="Negre B."/>
            <person name="Newfeld S."/>
            <person name="Nielsen R."/>
            <person name="Noor M.A."/>
            <person name="O'Grady P."/>
            <person name="Pachter L."/>
            <person name="Papaceit M."/>
            <person name="Parisi M.J."/>
            <person name="Parisi M."/>
            <person name="Parts L."/>
            <person name="Pedersen J.S."/>
            <person name="Pesole G."/>
            <person name="Phillippy A.M."/>
            <person name="Ponting C.P."/>
            <person name="Pop M."/>
            <person name="Porcelli D."/>
            <person name="Powell J.R."/>
            <person name="Prohaska S."/>
            <person name="Pruitt K."/>
            <person name="Puig M."/>
            <person name="Quesneville H."/>
            <person name="Ram K.R."/>
            <person name="Rand D."/>
            <person name="Rasmussen M.D."/>
            <person name="Reed L.K."/>
            <person name="Reenan R."/>
            <person name="Reily A."/>
            <person name="Remington K.A."/>
            <person name="Rieger T.T."/>
            <person name="Ritchie M.G."/>
            <person name="Robin C."/>
            <person name="Rogers Y.H."/>
            <person name="Rohde C."/>
            <person name="Rozas J."/>
            <person name="Rubenfield M.J."/>
            <person name="Ruiz A."/>
            <person name="Russo S."/>
            <person name="Salzberg S.L."/>
            <person name="Sanchez-Gracia A."/>
            <person name="Saranga D.J."/>
            <person name="Sato H."/>
            <person name="Schaeffer S.W."/>
            <person name="Schatz M.C."/>
            <person name="Schlenke T."/>
            <person name="Schwartz R."/>
            <person name="Segarra C."/>
            <person name="Singh R.S."/>
            <person name="Sirot L."/>
            <person name="Sirota M."/>
            <person name="Sisneros N.B."/>
            <person name="Smith C.D."/>
            <person name="Smith T.F."/>
            <person name="Spieth J."/>
            <person name="Stage D.E."/>
            <person name="Stark A."/>
            <person name="Stephan W."/>
            <person name="Strausberg R.L."/>
            <person name="Strempel S."/>
            <person name="Sturgill D."/>
            <person name="Sutton G."/>
            <person name="Sutton G.G."/>
            <person name="Tao W."/>
            <person name="Teichmann S."/>
            <person name="Tobari Y.N."/>
            <person name="Tomimura Y."/>
            <person name="Tsolas J.M."/>
            <person name="Valente V.L."/>
            <person name="Venter E."/>
            <person name="Venter J.C."/>
            <person name="Vicario S."/>
            <person name="Vieira F.G."/>
            <person name="Vilella A.J."/>
            <person name="Villasante A."/>
            <person name="Walenz B."/>
            <person name="Wang J."/>
            <person name="Wasserman M."/>
            <person name="Watts T."/>
            <person name="Wilson D."/>
            <person name="Wilson R.K."/>
            <person name="Wing R.A."/>
            <person name="Wolfner M.F."/>
            <person name="Wong A."/>
            <person name="Wong G.K."/>
            <person name="Wu C.I."/>
            <person name="Wu G."/>
            <person name="Yamamoto D."/>
            <person name="Yang H.P."/>
            <person name="Yang S.P."/>
            <person name="Yorke J.A."/>
            <person name="Yoshida K."/>
            <person name="Zdobnov E."/>
            <person name="Zhang P."/>
            <person name="Zhang Y."/>
            <person name="Zimin A.V."/>
            <person name="Baldwin J."/>
            <person name="Abdouelleil A."/>
            <person name="Abdulkadir J."/>
            <person name="Abebe A."/>
            <person name="Abera B."/>
            <person name="Abreu J."/>
            <person name="Acer S.C."/>
            <person name="Aftuck L."/>
            <person name="Alexander A."/>
            <person name="An P."/>
            <person name="Anderson E."/>
            <person name="Anderson S."/>
            <person name="Arachi H."/>
            <person name="Azer M."/>
            <person name="Bachantsang P."/>
            <person name="Barry A."/>
            <person name="Bayul T."/>
            <person name="Berlin A."/>
            <person name="Bessette D."/>
            <person name="Bloom T."/>
            <person name="Blye J."/>
            <person name="Boguslavskiy L."/>
            <person name="Bonnet C."/>
            <person name="Boukhgalter B."/>
            <person name="Bourzgui I."/>
            <person name="Brown A."/>
            <person name="Cahill P."/>
            <person name="Channer S."/>
            <person name="Cheshatsang Y."/>
            <person name="Chuda L."/>
            <person name="Citroen M."/>
            <person name="Collymore A."/>
            <person name="Cooke P."/>
            <person name="Costello M."/>
            <person name="D'Aco K."/>
            <person name="Daza R."/>
            <person name="De Haan G."/>
            <person name="DeGray S."/>
            <person name="DeMaso C."/>
            <person name="Dhargay N."/>
            <person name="Dooley K."/>
            <person name="Dooley E."/>
            <person name="Doricent M."/>
            <person name="Dorje P."/>
            <person name="Dorjee K."/>
            <person name="Dupes A."/>
            <person name="Elong R."/>
            <person name="Falk J."/>
            <person name="Farina A."/>
            <person name="Faro S."/>
            <person name="Ferguson D."/>
            <person name="Fisher S."/>
            <person name="Foley C.D."/>
            <person name="Franke A."/>
            <person name="Friedrich D."/>
            <person name="Gadbois L."/>
            <person name="Gearin G."/>
            <person name="Gearin C.R."/>
            <person name="Giannoukos G."/>
            <person name="Goode T."/>
            <person name="Graham J."/>
            <person name="Grandbois E."/>
            <person name="Grewal S."/>
            <person name="Gyaltsen K."/>
            <person name="Hafez N."/>
            <person name="Hagos B."/>
            <person name="Hall J."/>
            <person name="Henson C."/>
            <person name="Hollinger A."/>
            <person name="Honan T."/>
            <person name="Huard M.D."/>
            <person name="Hughes L."/>
            <person name="Hurhula B."/>
            <person name="Husby M.E."/>
            <person name="Kamat A."/>
            <person name="Kanga B."/>
            <person name="Kashin S."/>
            <person name="Khazanovich D."/>
            <person name="Kisner P."/>
            <person name="Lance K."/>
            <person name="Lara M."/>
            <person name="Lee W."/>
            <person name="Lennon N."/>
            <person name="Letendre F."/>
            <person name="LeVine R."/>
            <person name="Lipovsky A."/>
            <person name="Liu X."/>
            <person name="Liu J."/>
            <person name="Liu S."/>
            <person name="Lokyitsang T."/>
            <person name="Lokyitsang Y."/>
            <person name="Lubonja R."/>
            <person name="Lui A."/>
            <person name="MacDonald P."/>
            <person name="Magnisalis V."/>
            <person name="Maru K."/>
            <person name="Matthews C."/>
            <person name="McCusker W."/>
            <person name="McDonough S."/>
            <person name="Mehta T."/>
            <person name="Meldrim J."/>
            <person name="Meneus L."/>
            <person name="Mihai O."/>
            <person name="Mihalev A."/>
            <person name="Mihova T."/>
            <person name="Mittelman R."/>
            <person name="Mlenga V."/>
            <person name="Montmayeur A."/>
            <person name="Mulrain L."/>
            <person name="Navidi A."/>
            <person name="Naylor J."/>
            <person name="Negash T."/>
            <person name="Nguyen T."/>
            <person name="Nguyen N."/>
            <person name="Nicol R."/>
            <person name="Norbu C."/>
            <person name="Norbu N."/>
            <person name="Novod N."/>
            <person name="O'Neill B."/>
            <person name="Osman S."/>
            <person name="Markiewicz E."/>
            <person name="Oyono O.L."/>
            <person name="Patti C."/>
            <person name="Phunkhang P."/>
            <person name="Pierre F."/>
            <person name="Priest M."/>
            <person name="Raghuraman S."/>
            <person name="Rege F."/>
            <person name="Reyes R."/>
            <person name="Rise C."/>
            <person name="Rogov P."/>
            <person name="Ross K."/>
            <person name="Ryan E."/>
            <person name="Settipalli S."/>
            <person name="Shea T."/>
            <person name="Sherpa N."/>
            <person name="Shi L."/>
            <person name="Shih D."/>
            <person name="Sparrow T."/>
            <person name="Spaulding J."/>
            <person name="Stalker J."/>
            <person name="Stange-Thomann N."/>
            <person name="Stavropoulos S."/>
            <person name="Stone C."/>
            <person name="Strader C."/>
            <person name="Tesfaye S."/>
            <person name="Thomson T."/>
            <person name="Thoulutsang Y."/>
            <person name="Thoulutsang D."/>
            <person name="Topham K."/>
            <person name="Topping I."/>
            <person name="Tsamla T."/>
            <person name="Vassiliev H."/>
            <person name="Vo A."/>
            <person name="Wangchuk T."/>
            <person name="Wangdi T."/>
            <person name="Weiand M."/>
            <person name="Wilkinson J."/>
            <person name="Wilson A."/>
            <person name="Yadav S."/>
            <person name="Young G."/>
            <person name="Yu Q."/>
            <person name="Zembek L."/>
            <person name="Zhong D."/>
            <person name="Zimmer A."/>
            <person name="Zwirko Z."/>
            <person name="Jaffe D.B."/>
            <person name="Alvarez P."/>
            <person name="Brockman W."/>
            <person name="Butler J."/>
            <person name="Chin C."/>
            <person name="Gnerre S."/>
            <person name="Grabherr M."/>
            <person name="Kleber M."/>
            <person name="Mauceli E."/>
            <person name="MacCallum I."/>
        </authorList>
    </citation>
    <scope>NUCLEOTIDE SEQUENCE [LARGE SCALE GENOMIC DNA]</scope>
    <source>
        <strain evidence="9">Tucson 14030-0811.24</strain>
    </source>
</reference>
<dbReference type="FunFam" id="3.20.20.70:FF:000221">
    <property type="entry name" value="tRNA-dihydrouridine synthase"/>
    <property type="match status" value="1"/>
</dbReference>
<dbReference type="PhylomeDB" id="B4MV97"/>
<protein>
    <recommendedName>
        <fullName evidence="7">DUS-like FMN-binding domain-containing protein</fullName>
    </recommendedName>
</protein>
<dbReference type="InterPro" id="IPR035587">
    <property type="entry name" value="DUS-like_FMN-bd"/>
</dbReference>
<dbReference type="Pfam" id="PF01207">
    <property type="entry name" value="Dus"/>
    <property type="match status" value="1"/>
</dbReference>
<name>B4MV97_DROWI</name>
<dbReference type="eggNOG" id="KOG2335">
    <property type="taxonomic scope" value="Eukaryota"/>
</dbReference>
<accession>B4MV97</accession>
<proteinExistence type="predicted"/>
<dbReference type="OMA" id="QRPHHDI"/>
<evidence type="ECO:0000256" key="3">
    <source>
        <dbReference type="ARBA" id="ARBA00022643"/>
    </source>
</evidence>
<dbReference type="STRING" id="7260.B4MV97"/>
<dbReference type="SUPFAM" id="SSF51395">
    <property type="entry name" value="FMN-linked oxidoreductases"/>
    <property type="match status" value="1"/>
</dbReference>
<evidence type="ECO:0000256" key="5">
    <source>
        <dbReference type="ARBA" id="ARBA00023002"/>
    </source>
</evidence>
<dbReference type="PROSITE" id="PS01136">
    <property type="entry name" value="UPF0034"/>
    <property type="match status" value="1"/>
</dbReference>